<protein>
    <recommendedName>
        <fullName evidence="4">Acyl-CoA thioesterase II domain-containing protein</fullName>
    </recommendedName>
</protein>
<dbReference type="Proteomes" id="UP000218231">
    <property type="component" value="Unassembled WGS sequence"/>
</dbReference>
<accession>A0A2A2J1T8</accession>
<dbReference type="GO" id="GO:0047617">
    <property type="term" value="F:fatty acyl-CoA hydrolase activity"/>
    <property type="evidence" value="ECO:0007669"/>
    <property type="project" value="InterPro"/>
</dbReference>
<dbReference type="InterPro" id="IPR029069">
    <property type="entry name" value="HotDog_dom_sf"/>
</dbReference>
<dbReference type="STRING" id="2018661.A0A2A2J1T8"/>
<dbReference type="EMBL" id="LIAE01010763">
    <property type="protein sequence ID" value="PAV55585.1"/>
    <property type="molecule type" value="Genomic_DNA"/>
</dbReference>
<evidence type="ECO:0000313" key="2">
    <source>
        <dbReference type="EMBL" id="PAV55585.1"/>
    </source>
</evidence>
<dbReference type="InterPro" id="IPR003703">
    <property type="entry name" value="Acyl_CoA_thio"/>
</dbReference>
<dbReference type="GO" id="GO:0005782">
    <property type="term" value="C:peroxisomal matrix"/>
    <property type="evidence" value="ECO:0007669"/>
    <property type="project" value="UniProtKB-SubCell"/>
</dbReference>
<gene>
    <name evidence="2" type="ORF">WR25_09928</name>
</gene>
<proteinExistence type="inferred from homology"/>
<dbReference type="SUPFAM" id="SSF54637">
    <property type="entry name" value="Thioesterase/thiol ester dehydrase-isomerase"/>
    <property type="match status" value="1"/>
</dbReference>
<dbReference type="AlphaFoldDB" id="A0A2A2J1T8"/>
<dbReference type="Gene3D" id="2.40.160.210">
    <property type="entry name" value="Acyl-CoA thioesterase, double hotdog domain"/>
    <property type="match status" value="1"/>
</dbReference>
<dbReference type="PANTHER" id="PTHR11066:SF66">
    <property type="entry name" value="THIOESTERASE_THIOL ESTER DEHYDRASE-ISOMERASE"/>
    <property type="match status" value="1"/>
</dbReference>
<evidence type="ECO:0008006" key="4">
    <source>
        <dbReference type="Google" id="ProtNLM"/>
    </source>
</evidence>
<keyword evidence="3" id="KW-1185">Reference proteome</keyword>
<evidence type="ECO:0000313" key="3">
    <source>
        <dbReference type="Proteomes" id="UP000218231"/>
    </source>
</evidence>
<dbReference type="GO" id="GO:0009062">
    <property type="term" value="P:fatty acid catabolic process"/>
    <property type="evidence" value="ECO:0007669"/>
    <property type="project" value="TreeGrafter"/>
</dbReference>
<dbReference type="InterPro" id="IPR042171">
    <property type="entry name" value="Acyl-CoA_hotdog"/>
</dbReference>
<dbReference type="GO" id="GO:0006637">
    <property type="term" value="P:acyl-CoA metabolic process"/>
    <property type="evidence" value="ECO:0007669"/>
    <property type="project" value="InterPro"/>
</dbReference>
<name>A0A2A2J1T8_9BILA</name>
<evidence type="ECO:0000256" key="1">
    <source>
        <dbReference type="ARBA" id="ARBA00006538"/>
    </source>
</evidence>
<organism evidence="2 3">
    <name type="scientific">Diploscapter pachys</name>
    <dbReference type="NCBI Taxonomy" id="2018661"/>
    <lineage>
        <taxon>Eukaryota</taxon>
        <taxon>Metazoa</taxon>
        <taxon>Ecdysozoa</taxon>
        <taxon>Nematoda</taxon>
        <taxon>Chromadorea</taxon>
        <taxon>Rhabditida</taxon>
        <taxon>Rhabditina</taxon>
        <taxon>Rhabditomorpha</taxon>
        <taxon>Rhabditoidea</taxon>
        <taxon>Rhabditidae</taxon>
        <taxon>Diploscapter</taxon>
    </lineage>
</organism>
<sequence length="330" mass="38042">MDDKLKVIAKSIFQMEESGSKDGYRALGPHLGGAFVTKRMYGGQIIGQAWKTVQLHLKSQRKDAKLGALYHTFIGPGITCLHDNVFFFLFFILGKIDDPIDYKIVESLGNVFVVSAHQNNQLIGLTRLRTEENLHEGDRLDLNYVKDEADYLTLDELAPLIPQEQLFQRKAAELMIKLFAFQVKFVEFHSRIEKKKRNLLYVRYRPELREFVTHSDAMQILLTVSDFFIFEVVSQLLTEHDLAMKTGASLNHHVTIHAVPDDVIISCILSKFSLIQPFDWFLFRTEVAHVGNSRCIIKGMIYDRQYKRLLTITQEGFCPFELKPARESKL</sequence>
<reference evidence="2 3" key="1">
    <citation type="journal article" date="2017" name="Curr. Biol.">
        <title>Genome architecture and evolution of a unichromosomal asexual nematode.</title>
        <authorList>
            <person name="Fradin H."/>
            <person name="Zegar C."/>
            <person name="Gutwein M."/>
            <person name="Lucas J."/>
            <person name="Kovtun M."/>
            <person name="Corcoran D."/>
            <person name="Baugh L.R."/>
            <person name="Kiontke K."/>
            <person name="Gunsalus K."/>
            <person name="Fitch D.H."/>
            <person name="Piano F."/>
        </authorList>
    </citation>
    <scope>NUCLEOTIDE SEQUENCE [LARGE SCALE GENOMIC DNA]</scope>
    <source>
        <strain evidence="2">PF1309</strain>
    </source>
</reference>
<comment type="similarity">
    <text evidence="1">Belongs to the C/M/P thioester hydrolase family.</text>
</comment>
<dbReference type="PANTHER" id="PTHR11066">
    <property type="entry name" value="ACYL-COA THIOESTERASE"/>
    <property type="match status" value="1"/>
</dbReference>
<comment type="caution">
    <text evidence="2">The sequence shown here is derived from an EMBL/GenBank/DDBJ whole genome shotgun (WGS) entry which is preliminary data.</text>
</comment>